<evidence type="ECO:0008006" key="4">
    <source>
        <dbReference type="Google" id="ProtNLM"/>
    </source>
</evidence>
<gene>
    <name evidence="2" type="ORF">DUNSADRAFT_7727</name>
</gene>
<name>A0ABQ7GL27_DUNSA</name>
<evidence type="ECO:0000256" key="1">
    <source>
        <dbReference type="SAM" id="MobiDB-lite"/>
    </source>
</evidence>
<feature type="region of interest" description="Disordered" evidence="1">
    <location>
        <begin position="1"/>
        <end position="83"/>
    </location>
</feature>
<comment type="caution">
    <text evidence="2">The sequence shown here is derived from an EMBL/GenBank/DDBJ whole genome shotgun (WGS) entry which is preliminary data.</text>
</comment>
<evidence type="ECO:0000313" key="2">
    <source>
        <dbReference type="EMBL" id="KAF5835238.1"/>
    </source>
</evidence>
<organism evidence="2 3">
    <name type="scientific">Dunaliella salina</name>
    <name type="common">Green alga</name>
    <name type="synonym">Protococcus salinus</name>
    <dbReference type="NCBI Taxonomy" id="3046"/>
    <lineage>
        <taxon>Eukaryota</taxon>
        <taxon>Viridiplantae</taxon>
        <taxon>Chlorophyta</taxon>
        <taxon>core chlorophytes</taxon>
        <taxon>Chlorophyceae</taxon>
        <taxon>CS clade</taxon>
        <taxon>Chlamydomonadales</taxon>
        <taxon>Dunaliellaceae</taxon>
        <taxon>Dunaliella</taxon>
    </lineage>
</organism>
<proteinExistence type="predicted"/>
<evidence type="ECO:0000313" key="3">
    <source>
        <dbReference type="Proteomes" id="UP000815325"/>
    </source>
</evidence>
<dbReference type="EMBL" id="MU069716">
    <property type="protein sequence ID" value="KAF5835238.1"/>
    <property type="molecule type" value="Genomic_DNA"/>
</dbReference>
<sequence length="151" mass="15581">MPAMGPFVPPTDSMSGRGDTETPQVGHVPEGPATAAPTKGGAAAALREGEVRQVGQNAPAPEDFDRPVPPGDQIQAPKTGGRGAKLQLHQKEGKNFVEEPGYITGSNTAVHRILPQAALMMGHGTSAGQQGVSECPARYFVCGGAHCSCQR</sequence>
<keyword evidence="3" id="KW-1185">Reference proteome</keyword>
<protein>
    <recommendedName>
        <fullName evidence="4">Encoded protein</fullName>
    </recommendedName>
</protein>
<reference evidence="2" key="1">
    <citation type="submission" date="2017-08" db="EMBL/GenBank/DDBJ databases">
        <authorList>
            <person name="Polle J.E."/>
            <person name="Barry K."/>
            <person name="Cushman J."/>
            <person name="Schmutz J."/>
            <person name="Tran D."/>
            <person name="Hathwaick L.T."/>
            <person name="Yim W.C."/>
            <person name="Jenkins J."/>
            <person name="Mckie-Krisberg Z.M."/>
            <person name="Prochnik S."/>
            <person name="Lindquist E."/>
            <person name="Dockter R.B."/>
            <person name="Adam C."/>
            <person name="Molina H."/>
            <person name="Bunkerborg J."/>
            <person name="Jin E."/>
            <person name="Buchheim M."/>
            <person name="Magnuson J."/>
        </authorList>
    </citation>
    <scope>NUCLEOTIDE SEQUENCE</scope>
    <source>
        <strain evidence="2">CCAP 19/18</strain>
    </source>
</reference>
<accession>A0ABQ7GL27</accession>
<dbReference type="Proteomes" id="UP000815325">
    <property type="component" value="Unassembled WGS sequence"/>
</dbReference>
<feature type="compositionally biased region" description="Low complexity" evidence="1">
    <location>
        <begin position="31"/>
        <end position="45"/>
    </location>
</feature>